<accession>L1JIG6</accession>
<dbReference type="InterPro" id="IPR050836">
    <property type="entry name" value="SDS22/Internalin_LRR"/>
</dbReference>
<sequence>EAAEERSGEEEAGVSLTKDDIKTSLKGLSKTIDGSGYAFTIAELPGRGLTDIKELQGYVHLRYVNLSGNLITELDALSEMNHLLSIDLSNNRLENVKLPALEFLQILDLSRNRIKEIQELAFPMLTKLILSQNQIESIGKLDGNPNLKHLDLVENQLTSCEGLGVSSLEQLKLRANKVTGLKGLENVVHVTELDMSENAIESLAGLNPEGKLKTLIVANNQIPTMEALEALGALKLENLDVRENPMMENFEKPKLIKTIPSLSSLNGEPLTAEEKEAA</sequence>
<dbReference type="RefSeq" id="XP_005834865.1">
    <property type="nucleotide sequence ID" value="XM_005834808.1"/>
</dbReference>
<dbReference type="PRINTS" id="PR00019">
    <property type="entry name" value="LEURICHRPT"/>
</dbReference>
<dbReference type="PROSITE" id="PS51450">
    <property type="entry name" value="LRR"/>
    <property type="match status" value="5"/>
</dbReference>
<evidence type="ECO:0000313" key="5">
    <source>
        <dbReference type="Proteomes" id="UP000011087"/>
    </source>
</evidence>
<protein>
    <recommendedName>
        <fullName evidence="6">Protein phosphatase 1 regulatory subunit 7</fullName>
    </recommendedName>
</protein>
<proteinExistence type="predicted"/>
<dbReference type="Pfam" id="PF13855">
    <property type="entry name" value="LRR_8"/>
    <property type="match status" value="1"/>
</dbReference>
<evidence type="ECO:0000256" key="1">
    <source>
        <dbReference type="ARBA" id="ARBA00022614"/>
    </source>
</evidence>
<reference evidence="4" key="3">
    <citation type="submission" date="2016-03" db="UniProtKB">
        <authorList>
            <consortium name="EnsemblProtists"/>
        </authorList>
    </citation>
    <scope>IDENTIFICATION</scope>
</reference>
<dbReference type="KEGG" id="gtt:GUITHDRAFT_44957"/>
<dbReference type="PaxDb" id="55529-EKX47885"/>
<reference evidence="3 5" key="1">
    <citation type="journal article" date="2012" name="Nature">
        <title>Algal genomes reveal evolutionary mosaicism and the fate of nucleomorphs.</title>
        <authorList>
            <consortium name="DOE Joint Genome Institute"/>
            <person name="Curtis B.A."/>
            <person name="Tanifuji G."/>
            <person name="Burki F."/>
            <person name="Gruber A."/>
            <person name="Irimia M."/>
            <person name="Maruyama S."/>
            <person name="Arias M.C."/>
            <person name="Ball S.G."/>
            <person name="Gile G.H."/>
            <person name="Hirakawa Y."/>
            <person name="Hopkins J.F."/>
            <person name="Kuo A."/>
            <person name="Rensing S.A."/>
            <person name="Schmutz J."/>
            <person name="Symeonidi A."/>
            <person name="Elias M."/>
            <person name="Eveleigh R.J."/>
            <person name="Herman E.K."/>
            <person name="Klute M.J."/>
            <person name="Nakayama T."/>
            <person name="Obornik M."/>
            <person name="Reyes-Prieto A."/>
            <person name="Armbrust E.V."/>
            <person name="Aves S.J."/>
            <person name="Beiko R.G."/>
            <person name="Coutinho P."/>
            <person name="Dacks J.B."/>
            <person name="Durnford D.G."/>
            <person name="Fast N.M."/>
            <person name="Green B.R."/>
            <person name="Grisdale C.J."/>
            <person name="Hempel F."/>
            <person name="Henrissat B."/>
            <person name="Hoppner M.P."/>
            <person name="Ishida K."/>
            <person name="Kim E."/>
            <person name="Koreny L."/>
            <person name="Kroth P.G."/>
            <person name="Liu Y."/>
            <person name="Malik S.B."/>
            <person name="Maier U.G."/>
            <person name="McRose D."/>
            <person name="Mock T."/>
            <person name="Neilson J.A."/>
            <person name="Onodera N.T."/>
            <person name="Poole A.M."/>
            <person name="Pritham E.J."/>
            <person name="Richards T.A."/>
            <person name="Rocap G."/>
            <person name="Roy S.W."/>
            <person name="Sarai C."/>
            <person name="Schaack S."/>
            <person name="Shirato S."/>
            <person name="Slamovits C.H."/>
            <person name="Spencer D.F."/>
            <person name="Suzuki S."/>
            <person name="Worden A.Z."/>
            <person name="Zauner S."/>
            <person name="Barry K."/>
            <person name="Bell C."/>
            <person name="Bharti A.K."/>
            <person name="Crow J.A."/>
            <person name="Grimwood J."/>
            <person name="Kramer R."/>
            <person name="Lindquist E."/>
            <person name="Lucas S."/>
            <person name="Salamov A."/>
            <person name="McFadden G.I."/>
            <person name="Lane C.E."/>
            <person name="Keeling P.J."/>
            <person name="Gray M.W."/>
            <person name="Grigoriev I.V."/>
            <person name="Archibald J.M."/>
        </authorList>
    </citation>
    <scope>NUCLEOTIDE SEQUENCE</scope>
    <source>
        <strain evidence="3 5">CCMP2712</strain>
    </source>
</reference>
<evidence type="ECO:0000256" key="2">
    <source>
        <dbReference type="ARBA" id="ARBA00022737"/>
    </source>
</evidence>
<dbReference type="AlphaFoldDB" id="L1JIG6"/>
<keyword evidence="5" id="KW-1185">Reference proteome</keyword>
<feature type="non-terminal residue" evidence="3">
    <location>
        <position position="278"/>
    </location>
</feature>
<dbReference type="Proteomes" id="UP000011087">
    <property type="component" value="Unassembled WGS sequence"/>
</dbReference>
<dbReference type="EnsemblProtists" id="EKX47885">
    <property type="protein sequence ID" value="EKX47885"/>
    <property type="gene ID" value="GUITHDRAFT_44957"/>
</dbReference>
<dbReference type="eggNOG" id="KOG0531">
    <property type="taxonomic scope" value="Eukaryota"/>
</dbReference>
<dbReference type="PANTHER" id="PTHR46652">
    <property type="entry name" value="LEUCINE-RICH REPEAT AND IQ DOMAIN-CONTAINING PROTEIN 1-RELATED"/>
    <property type="match status" value="1"/>
</dbReference>
<dbReference type="OMA" id="NPCTDES"/>
<dbReference type="OrthoDB" id="271226at2759"/>
<gene>
    <name evidence="3" type="ORF">GUITHDRAFT_44957</name>
</gene>
<dbReference type="PANTHER" id="PTHR46652:SF8">
    <property type="entry name" value="LEUCINE RICH REPEAT CONTAINING 23"/>
    <property type="match status" value="1"/>
</dbReference>
<dbReference type="InterPro" id="IPR001611">
    <property type="entry name" value="Leu-rich_rpt"/>
</dbReference>
<dbReference type="STRING" id="905079.L1JIG6"/>
<dbReference type="HOGENOM" id="CLU_056804_1_1_1"/>
<dbReference type="InterPro" id="IPR032675">
    <property type="entry name" value="LRR_dom_sf"/>
</dbReference>
<evidence type="ECO:0008006" key="6">
    <source>
        <dbReference type="Google" id="ProtNLM"/>
    </source>
</evidence>
<keyword evidence="2" id="KW-0677">Repeat</keyword>
<reference evidence="5" key="2">
    <citation type="submission" date="2012-11" db="EMBL/GenBank/DDBJ databases">
        <authorList>
            <person name="Kuo A."/>
            <person name="Curtis B.A."/>
            <person name="Tanifuji G."/>
            <person name="Burki F."/>
            <person name="Gruber A."/>
            <person name="Irimia M."/>
            <person name="Maruyama S."/>
            <person name="Arias M.C."/>
            <person name="Ball S.G."/>
            <person name="Gile G.H."/>
            <person name="Hirakawa Y."/>
            <person name="Hopkins J.F."/>
            <person name="Rensing S.A."/>
            <person name="Schmutz J."/>
            <person name="Symeonidi A."/>
            <person name="Elias M."/>
            <person name="Eveleigh R.J."/>
            <person name="Herman E.K."/>
            <person name="Klute M.J."/>
            <person name="Nakayama T."/>
            <person name="Obornik M."/>
            <person name="Reyes-Prieto A."/>
            <person name="Armbrust E.V."/>
            <person name="Aves S.J."/>
            <person name="Beiko R.G."/>
            <person name="Coutinho P."/>
            <person name="Dacks J.B."/>
            <person name="Durnford D.G."/>
            <person name="Fast N.M."/>
            <person name="Green B.R."/>
            <person name="Grisdale C."/>
            <person name="Hempe F."/>
            <person name="Henrissat B."/>
            <person name="Hoppner M.P."/>
            <person name="Ishida K.-I."/>
            <person name="Kim E."/>
            <person name="Koreny L."/>
            <person name="Kroth P.G."/>
            <person name="Liu Y."/>
            <person name="Malik S.-B."/>
            <person name="Maier U.G."/>
            <person name="McRose D."/>
            <person name="Mock T."/>
            <person name="Neilson J.A."/>
            <person name="Onodera N.T."/>
            <person name="Poole A.M."/>
            <person name="Pritham E.J."/>
            <person name="Richards T.A."/>
            <person name="Rocap G."/>
            <person name="Roy S.W."/>
            <person name="Sarai C."/>
            <person name="Schaack S."/>
            <person name="Shirato S."/>
            <person name="Slamovits C.H."/>
            <person name="Spencer D.F."/>
            <person name="Suzuki S."/>
            <person name="Worden A.Z."/>
            <person name="Zauner S."/>
            <person name="Barry K."/>
            <person name="Bell C."/>
            <person name="Bharti A.K."/>
            <person name="Crow J.A."/>
            <person name="Grimwood J."/>
            <person name="Kramer R."/>
            <person name="Lindquist E."/>
            <person name="Lucas S."/>
            <person name="Salamov A."/>
            <person name="McFadden G.I."/>
            <person name="Lane C.E."/>
            <person name="Keeling P.J."/>
            <person name="Gray M.W."/>
            <person name="Grigoriev I.V."/>
            <person name="Archibald J.M."/>
        </authorList>
    </citation>
    <scope>NUCLEOTIDE SEQUENCE</scope>
    <source>
        <strain evidence="5">CCMP2712</strain>
    </source>
</reference>
<evidence type="ECO:0000313" key="3">
    <source>
        <dbReference type="EMBL" id="EKX47885.1"/>
    </source>
</evidence>
<evidence type="ECO:0000313" key="4">
    <source>
        <dbReference type="EnsemblProtists" id="EKX47885"/>
    </source>
</evidence>
<keyword evidence="1" id="KW-0433">Leucine-rich repeat</keyword>
<dbReference type="SMART" id="SM00365">
    <property type="entry name" value="LRR_SD22"/>
    <property type="match status" value="7"/>
</dbReference>
<dbReference type="Gene3D" id="3.80.10.10">
    <property type="entry name" value="Ribonuclease Inhibitor"/>
    <property type="match status" value="2"/>
</dbReference>
<feature type="non-terminal residue" evidence="3">
    <location>
        <position position="1"/>
    </location>
</feature>
<dbReference type="SUPFAM" id="SSF52058">
    <property type="entry name" value="L domain-like"/>
    <property type="match status" value="1"/>
</dbReference>
<name>L1JIG6_GUITC</name>
<dbReference type="EMBL" id="JH992988">
    <property type="protein sequence ID" value="EKX47885.1"/>
    <property type="molecule type" value="Genomic_DNA"/>
</dbReference>
<organism evidence="3">
    <name type="scientific">Guillardia theta (strain CCMP2712)</name>
    <name type="common">Cryptophyte</name>
    <dbReference type="NCBI Taxonomy" id="905079"/>
    <lineage>
        <taxon>Eukaryota</taxon>
        <taxon>Cryptophyceae</taxon>
        <taxon>Pyrenomonadales</taxon>
        <taxon>Geminigeraceae</taxon>
        <taxon>Guillardia</taxon>
    </lineage>
</organism>
<dbReference type="GeneID" id="17304515"/>